<dbReference type="PANTHER" id="PTHR43214">
    <property type="entry name" value="TWO-COMPONENT RESPONSE REGULATOR"/>
    <property type="match status" value="1"/>
</dbReference>
<dbReference type="InterPro" id="IPR016032">
    <property type="entry name" value="Sig_transdc_resp-reg_C-effctor"/>
</dbReference>
<dbReference type="PANTHER" id="PTHR43214:SF43">
    <property type="entry name" value="TWO-COMPONENT RESPONSE REGULATOR"/>
    <property type="match status" value="1"/>
</dbReference>
<dbReference type="Pfam" id="PF00196">
    <property type="entry name" value="GerE"/>
    <property type="match status" value="1"/>
</dbReference>
<evidence type="ECO:0000313" key="6">
    <source>
        <dbReference type="Proteomes" id="UP000324497"/>
    </source>
</evidence>
<keyword evidence="1" id="KW-0805">Transcription regulation</keyword>
<keyword evidence="3" id="KW-0804">Transcription</keyword>
<dbReference type="GO" id="GO:0006355">
    <property type="term" value="P:regulation of DNA-templated transcription"/>
    <property type="evidence" value="ECO:0007669"/>
    <property type="project" value="InterPro"/>
</dbReference>
<dbReference type="KEGG" id="lng:BSQ50_09975"/>
<dbReference type="PROSITE" id="PS00622">
    <property type="entry name" value="HTH_LUXR_1"/>
    <property type="match status" value="1"/>
</dbReference>
<evidence type="ECO:0000313" key="5">
    <source>
        <dbReference type="EMBL" id="AUJ32833.1"/>
    </source>
</evidence>
<proteinExistence type="predicted"/>
<dbReference type="SMART" id="SM00421">
    <property type="entry name" value="HTH_LUXR"/>
    <property type="match status" value="1"/>
</dbReference>
<dbReference type="SUPFAM" id="SSF46894">
    <property type="entry name" value="C-terminal effector domain of the bipartite response regulators"/>
    <property type="match status" value="1"/>
</dbReference>
<dbReference type="Proteomes" id="UP000324497">
    <property type="component" value="Chromosome"/>
</dbReference>
<dbReference type="PRINTS" id="PR00038">
    <property type="entry name" value="HTHLUXR"/>
</dbReference>
<evidence type="ECO:0000256" key="3">
    <source>
        <dbReference type="ARBA" id="ARBA00023163"/>
    </source>
</evidence>
<reference evidence="5 6" key="1">
    <citation type="submission" date="2016-11" db="EMBL/GenBank/DDBJ databases">
        <title>Interaction between Lactobacillus species and yeast in water kefir.</title>
        <authorList>
            <person name="Behr J."/>
            <person name="Xu D."/>
            <person name="Vogel R.F."/>
        </authorList>
    </citation>
    <scope>NUCLEOTIDE SEQUENCE [LARGE SCALE GENOMIC DNA]</scope>
    <source>
        <strain evidence="5 6">TMW 1.1827</strain>
    </source>
</reference>
<dbReference type="Gene3D" id="3.40.50.2300">
    <property type="match status" value="1"/>
</dbReference>
<protein>
    <recommendedName>
        <fullName evidence="4">HTH luxR-type domain-containing protein</fullName>
    </recommendedName>
</protein>
<dbReference type="RefSeq" id="WP_057885256.1">
    <property type="nucleotide sequence ID" value="NZ_CP018180.1"/>
</dbReference>
<gene>
    <name evidence="5" type="ORF">BSQ50_09975</name>
</gene>
<evidence type="ECO:0000256" key="1">
    <source>
        <dbReference type="ARBA" id="ARBA00023015"/>
    </source>
</evidence>
<name>A0A3S6QXQ1_9LACO</name>
<keyword evidence="6" id="KW-1185">Reference proteome</keyword>
<keyword evidence="2" id="KW-0238">DNA-binding</keyword>
<dbReference type="CDD" id="cd06170">
    <property type="entry name" value="LuxR_C_like"/>
    <property type="match status" value="1"/>
</dbReference>
<dbReference type="AlphaFoldDB" id="A0A3S6QXQ1"/>
<evidence type="ECO:0000259" key="4">
    <source>
        <dbReference type="PROSITE" id="PS50043"/>
    </source>
</evidence>
<dbReference type="EMBL" id="CP018180">
    <property type="protein sequence ID" value="AUJ32833.1"/>
    <property type="molecule type" value="Genomic_DNA"/>
</dbReference>
<organism evidence="5 6">
    <name type="scientific">Liquorilactobacillus nagelii</name>
    <dbReference type="NCBI Taxonomy" id="82688"/>
    <lineage>
        <taxon>Bacteria</taxon>
        <taxon>Bacillati</taxon>
        <taxon>Bacillota</taxon>
        <taxon>Bacilli</taxon>
        <taxon>Lactobacillales</taxon>
        <taxon>Lactobacillaceae</taxon>
        <taxon>Liquorilactobacillus</taxon>
    </lineage>
</organism>
<dbReference type="PROSITE" id="PS50043">
    <property type="entry name" value="HTH_LUXR_2"/>
    <property type="match status" value="1"/>
</dbReference>
<accession>A0A3S6QXQ1</accession>
<dbReference type="InterPro" id="IPR039420">
    <property type="entry name" value="WalR-like"/>
</dbReference>
<dbReference type="InterPro" id="IPR000792">
    <property type="entry name" value="Tscrpt_reg_LuxR_C"/>
</dbReference>
<dbReference type="GeneID" id="78523020"/>
<dbReference type="GO" id="GO:0003677">
    <property type="term" value="F:DNA binding"/>
    <property type="evidence" value="ECO:0007669"/>
    <property type="project" value="UniProtKB-KW"/>
</dbReference>
<evidence type="ECO:0000256" key="2">
    <source>
        <dbReference type="ARBA" id="ARBA00023125"/>
    </source>
</evidence>
<feature type="domain" description="HTH luxR-type" evidence="4">
    <location>
        <begin position="144"/>
        <end position="209"/>
    </location>
</feature>
<sequence>MIKILILTKQELIGESIKLVLSAHQDLQVKLADNWQTAPIKNDIIMLDMGLSDTECLTCIRKTVGDAAKLMMLQLTGCGCTLYNFSQVNCLGYLLQSRKVSLTELYPEIQRVWQENSKQTAAFPQKVVKLFSQAIDKSTGMSVPAASVAELSASEWEIIQKIKLGLSNKEISQKLFLSEGTVRNYLSNILSKLALRDRTQLAIWALQNEGIMAQTTSLA</sequence>